<dbReference type="Proteomes" id="UP000018896">
    <property type="component" value="Unassembled WGS sequence"/>
</dbReference>
<gene>
    <name evidence="1" type="ORF">JCM9157_3460</name>
</gene>
<evidence type="ECO:0000313" key="1">
    <source>
        <dbReference type="EMBL" id="GAE36299.1"/>
    </source>
</evidence>
<dbReference type="EMBL" id="BAUV01000032">
    <property type="protein sequence ID" value="GAE36299.1"/>
    <property type="molecule type" value="Genomic_DNA"/>
</dbReference>
<organism evidence="1 2">
    <name type="scientific">Halalkalibacter akibai (strain ATCC 43226 / DSM 21942 / CIP 109018 / JCM 9157 / 1139)</name>
    <name type="common">Bacillus akibai</name>
    <dbReference type="NCBI Taxonomy" id="1236973"/>
    <lineage>
        <taxon>Bacteria</taxon>
        <taxon>Bacillati</taxon>
        <taxon>Bacillota</taxon>
        <taxon>Bacilli</taxon>
        <taxon>Bacillales</taxon>
        <taxon>Bacillaceae</taxon>
        <taxon>Halalkalibacter</taxon>
    </lineage>
</organism>
<accession>W4QYB2</accession>
<dbReference type="InterPro" id="IPR020372">
    <property type="entry name" value="Competence_ComGG"/>
</dbReference>
<evidence type="ECO:0000313" key="2">
    <source>
        <dbReference type="Proteomes" id="UP000018896"/>
    </source>
</evidence>
<name>W4QYB2_HALA3</name>
<protein>
    <submittedName>
        <fullName evidence="1">Uncharacterized protein</fullName>
    </submittedName>
</protein>
<keyword evidence="2" id="KW-1185">Reference proteome</keyword>
<sequence length="119" mass="14063">MLLQISYYQTEKQFLYHQEKYLTLESILQVSITEFKKQQHTPRVNYSTTFAYDIGTVTFTIRSLQEGSSQIHVKARLSNGYERIAGFDFNWSSSKISNYWEGVNSMSYHDQWRRSETPA</sequence>
<dbReference type="Pfam" id="PF14173">
    <property type="entry name" value="ComGG"/>
    <property type="match status" value="1"/>
</dbReference>
<dbReference type="STRING" id="1236973.JCM9157_3460"/>
<comment type="caution">
    <text evidence="1">The sequence shown here is derived from an EMBL/GenBank/DDBJ whole genome shotgun (WGS) entry which is preliminary data.</text>
</comment>
<reference evidence="1 2" key="1">
    <citation type="journal article" date="2014" name="Genome Announc.">
        <title>Draft Genome Sequences of Three Alkaliphilic Bacillus Strains, Bacillus wakoensis JCM 9140T, Bacillus akibai JCM 9157T, and Bacillus hemicellulosilyticus JCM 9152T.</title>
        <authorList>
            <person name="Yuki M."/>
            <person name="Oshima K."/>
            <person name="Suda W."/>
            <person name="Oshida Y."/>
            <person name="Kitamura K."/>
            <person name="Iida T."/>
            <person name="Hattori M."/>
            <person name="Ohkuma M."/>
        </authorList>
    </citation>
    <scope>NUCLEOTIDE SEQUENCE [LARGE SCALE GENOMIC DNA]</scope>
    <source>
        <strain evidence="1 2">JCM 9157</strain>
    </source>
</reference>
<proteinExistence type="predicted"/>
<dbReference type="AlphaFoldDB" id="W4QYB2"/>